<dbReference type="Proteomes" id="UP001153076">
    <property type="component" value="Unassembled WGS sequence"/>
</dbReference>
<name>A0A9Q1K604_9CARY</name>
<evidence type="ECO:0000313" key="1">
    <source>
        <dbReference type="EMBL" id="KAJ8437465.1"/>
    </source>
</evidence>
<accession>A0A9Q1K604</accession>
<dbReference type="EMBL" id="JAKOGI010000299">
    <property type="protein sequence ID" value="KAJ8437465.1"/>
    <property type="molecule type" value="Genomic_DNA"/>
</dbReference>
<evidence type="ECO:0000313" key="2">
    <source>
        <dbReference type="Proteomes" id="UP001153076"/>
    </source>
</evidence>
<protein>
    <submittedName>
        <fullName evidence="1">Uncharacterized protein</fullName>
    </submittedName>
</protein>
<dbReference type="OrthoDB" id="848707at2759"/>
<gene>
    <name evidence="1" type="ORF">Cgig2_012905</name>
</gene>
<organism evidence="1 2">
    <name type="scientific">Carnegiea gigantea</name>
    <dbReference type="NCBI Taxonomy" id="171969"/>
    <lineage>
        <taxon>Eukaryota</taxon>
        <taxon>Viridiplantae</taxon>
        <taxon>Streptophyta</taxon>
        <taxon>Embryophyta</taxon>
        <taxon>Tracheophyta</taxon>
        <taxon>Spermatophyta</taxon>
        <taxon>Magnoliopsida</taxon>
        <taxon>eudicotyledons</taxon>
        <taxon>Gunneridae</taxon>
        <taxon>Pentapetalae</taxon>
        <taxon>Caryophyllales</taxon>
        <taxon>Cactineae</taxon>
        <taxon>Cactaceae</taxon>
        <taxon>Cactoideae</taxon>
        <taxon>Echinocereeae</taxon>
        <taxon>Carnegiea</taxon>
    </lineage>
</organism>
<keyword evidence="2" id="KW-1185">Reference proteome</keyword>
<comment type="caution">
    <text evidence="1">The sequence shown here is derived from an EMBL/GenBank/DDBJ whole genome shotgun (WGS) entry which is preliminary data.</text>
</comment>
<proteinExistence type="predicted"/>
<sequence>MTLLDLGDFVYPRLVHLFCANLDTQATPNGVFLKSIVKNVKLTLDHLVLESIFGLKFINTASSNLTCKHAKGLCLSQFACPHKIAEYKRQNKTPPYHFLSNPRNASPSQCLSSLPPPSKAFDFTKPNIEGSNTPLTLHLLKPLPSKSLFQTLFLPRMLLLFLLGCKRPLPLSASSLIRFNWTWAHEQKARFLIRLTSLIHRGAQLAIPFQMTDIAHATQSVEQIIRSTSFAPNFR</sequence>
<reference evidence="1" key="1">
    <citation type="submission" date="2022-04" db="EMBL/GenBank/DDBJ databases">
        <title>Carnegiea gigantea Genome sequencing and assembly v2.</title>
        <authorList>
            <person name="Copetti D."/>
            <person name="Sanderson M.J."/>
            <person name="Burquez A."/>
            <person name="Wojciechowski M.F."/>
        </authorList>
    </citation>
    <scope>NUCLEOTIDE SEQUENCE</scope>
    <source>
        <strain evidence="1">SGP5-SGP5p</strain>
        <tissue evidence="1">Aerial part</tissue>
    </source>
</reference>
<dbReference type="AlphaFoldDB" id="A0A9Q1K604"/>